<proteinExistence type="predicted"/>
<evidence type="ECO:0000313" key="4">
    <source>
        <dbReference type="EnsemblPlants" id="KQJ88248"/>
    </source>
</evidence>
<keyword evidence="5" id="KW-1185">Reference proteome</keyword>
<organism evidence="3">
    <name type="scientific">Brachypodium distachyon</name>
    <name type="common">Purple false brome</name>
    <name type="synonym">Trachynia distachya</name>
    <dbReference type="NCBI Taxonomy" id="15368"/>
    <lineage>
        <taxon>Eukaryota</taxon>
        <taxon>Viridiplantae</taxon>
        <taxon>Streptophyta</taxon>
        <taxon>Embryophyta</taxon>
        <taxon>Tracheophyta</taxon>
        <taxon>Spermatophyta</taxon>
        <taxon>Magnoliopsida</taxon>
        <taxon>Liliopsida</taxon>
        <taxon>Poales</taxon>
        <taxon>Poaceae</taxon>
        <taxon>BOP clade</taxon>
        <taxon>Pooideae</taxon>
        <taxon>Stipodae</taxon>
        <taxon>Brachypodieae</taxon>
        <taxon>Brachypodium</taxon>
    </lineage>
</organism>
<feature type="compositionally biased region" description="Basic and acidic residues" evidence="1">
    <location>
        <begin position="54"/>
        <end position="79"/>
    </location>
</feature>
<sequence>MAGAGDPHRPPPPRGTVGSSYLDMEEQTESHEEYISRLLGERPSQPQGDPSGEPSRELNLRYVEHRERCREERKERQARESPGSSKQGPEAESQGQEEAPPGSPRPAARAGTQSATGGSLRSPAPAGARVRQSVLYSDRPRRSRRPSQDKLPVEEHAGEVSSREFEALTLGQSIPTDSTHRVEEHAINKSSREFEAVTLDQSPPALDPTEREELQRKLDEHIQMLRSMSLEERHAKIFAAREASLAAWKKRSSAKVHMENLPGAVECARKQSLLDFSVEKLPHGVEWARKQALIYLKETQPRCEVSDEDIIQNAKKWMTEEAMVAFRNYAERCPNLKDLEYQFETLRHQCFNVECYYKIFHHYNFSVKVKDPSSVDWTVTMYFAEVKEIFGRKYYFCRPLESTENGHCYACLNQGVTDLRHPATGGFDTGFSDTVFPYM</sequence>
<dbReference type="EMBL" id="CM000883">
    <property type="protein sequence ID" value="KQJ88248.1"/>
    <property type="molecule type" value="Genomic_DNA"/>
</dbReference>
<dbReference type="PANTHER" id="PTHR33326">
    <property type="entry name" value="OS05G0543800 PROTEIN"/>
    <property type="match status" value="1"/>
</dbReference>
<dbReference type="Gramene" id="KQJ88248">
    <property type="protein sequence ID" value="KQJ88248"/>
    <property type="gene ID" value="BRADI_4g16590v3"/>
</dbReference>
<feature type="region of interest" description="Disordered" evidence="1">
    <location>
        <begin position="1"/>
        <end position="181"/>
    </location>
</feature>
<protein>
    <recommendedName>
        <fullName evidence="2">DUF3615 domain-containing protein</fullName>
    </recommendedName>
</protein>
<feature type="domain" description="DUF3615" evidence="2">
    <location>
        <begin position="323"/>
        <end position="422"/>
    </location>
</feature>
<reference evidence="3 4" key="1">
    <citation type="journal article" date="2010" name="Nature">
        <title>Genome sequencing and analysis of the model grass Brachypodium distachyon.</title>
        <authorList>
            <consortium name="International Brachypodium Initiative"/>
        </authorList>
    </citation>
    <scope>NUCLEOTIDE SEQUENCE [LARGE SCALE GENOMIC DNA]</scope>
    <source>
        <strain evidence="3">Bd21</strain>
        <strain evidence="4">cv. Bd21</strain>
    </source>
</reference>
<dbReference type="Pfam" id="PF12274">
    <property type="entry name" value="DUF3615"/>
    <property type="match status" value="1"/>
</dbReference>
<dbReference type="EnsemblPlants" id="KQJ88248">
    <property type="protein sequence ID" value="KQJ88248"/>
    <property type="gene ID" value="BRADI_4g16590v3"/>
</dbReference>
<evidence type="ECO:0000313" key="3">
    <source>
        <dbReference type="EMBL" id="KQJ88248.1"/>
    </source>
</evidence>
<evidence type="ECO:0000313" key="5">
    <source>
        <dbReference type="Proteomes" id="UP000008810"/>
    </source>
</evidence>
<gene>
    <name evidence="4" type="primary">LOC100844924</name>
    <name evidence="3" type="ORF">BRADI_4g16590v3</name>
</gene>
<dbReference type="PANTHER" id="PTHR33326:SF14">
    <property type="entry name" value="EXPRESSED PROTEIN"/>
    <property type="match status" value="1"/>
</dbReference>
<name>A0A0Q3IPP1_BRADI</name>
<reference evidence="4" key="3">
    <citation type="submission" date="2018-08" db="UniProtKB">
        <authorList>
            <consortium name="EnsemblPlants"/>
        </authorList>
    </citation>
    <scope>IDENTIFICATION</scope>
    <source>
        <strain evidence="4">cv. Bd21</strain>
    </source>
</reference>
<feature type="compositionally biased region" description="Basic and acidic residues" evidence="1">
    <location>
        <begin position="146"/>
        <end position="166"/>
    </location>
</feature>
<dbReference type="Proteomes" id="UP000008810">
    <property type="component" value="Chromosome 4"/>
</dbReference>
<dbReference type="InterPro" id="IPR022059">
    <property type="entry name" value="DUF3615"/>
</dbReference>
<dbReference type="AlphaFoldDB" id="A0A0Q3IPP1"/>
<dbReference type="ExpressionAtlas" id="A0A0Q3IPP1">
    <property type="expression patterns" value="baseline and differential"/>
</dbReference>
<evidence type="ECO:0000259" key="2">
    <source>
        <dbReference type="Pfam" id="PF12274"/>
    </source>
</evidence>
<evidence type="ECO:0000256" key="1">
    <source>
        <dbReference type="SAM" id="MobiDB-lite"/>
    </source>
</evidence>
<dbReference type="OrthoDB" id="684795at2759"/>
<reference evidence="3" key="2">
    <citation type="submission" date="2017-06" db="EMBL/GenBank/DDBJ databases">
        <title>WGS assembly of Brachypodium distachyon.</title>
        <authorList>
            <consortium name="The International Brachypodium Initiative"/>
            <person name="Lucas S."/>
            <person name="Harmon-Smith M."/>
            <person name="Lail K."/>
            <person name="Tice H."/>
            <person name="Grimwood J."/>
            <person name="Bruce D."/>
            <person name="Barry K."/>
            <person name="Shu S."/>
            <person name="Lindquist E."/>
            <person name="Wang M."/>
            <person name="Pitluck S."/>
            <person name="Vogel J.P."/>
            <person name="Garvin D.F."/>
            <person name="Mockler T.C."/>
            <person name="Schmutz J."/>
            <person name="Rokhsar D."/>
            <person name="Bevan M.W."/>
        </authorList>
    </citation>
    <scope>NUCLEOTIDE SEQUENCE</scope>
    <source>
        <strain evidence="3">Bd21</strain>
    </source>
</reference>
<accession>A0A0Q3IPP1</accession>